<dbReference type="Proteomes" id="UP001420932">
    <property type="component" value="Unassembled WGS sequence"/>
</dbReference>
<organism evidence="1 2">
    <name type="scientific">Stephania yunnanensis</name>
    <dbReference type="NCBI Taxonomy" id="152371"/>
    <lineage>
        <taxon>Eukaryota</taxon>
        <taxon>Viridiplantae</taxon>
        <taxon>Streptophyta</taxon>
        <taxon>Embryophyta</taxon>
        <taxon>Tracheophyta</taxon>
        <taxon>Spermatophyta</taxon>
        <taxon>Magnoliopsida</taxon>
        <taxon>Ranunculales</taxon>
        <taxon>Menispermaceae</taxon>
        <taxon>Menispermoideae</taxon>
        <taxon>Cissampelideae</taxon>
        <taxon>Stephania</taxon>
    </lineage>
</organism>
<protein>
    <submittedName>
        <fullName evidence="1">Uncharacterized protein</fullName>
    </submittedName>
</protein>
<sequence length="106" mass="12752">MTRLLNMSCLTCLTRLVYVHVKHATRLMIFHYKINTNNIKYKLTYHVISMLSHRNGQNLSLTRKNTSSQIVKFKFNNPTTRLYEVNIEIRDIFKFNEQKSFVYVYN</sequence>
<reference evidence="1 2" key="1">
    <citation type="submission" date="2024-01" db="EMBL/GenBank/DDBJ databases">
        <title>Genome assemblies of Stephania.</title>
        <authorList>
            <person name="Yang L."/>
        </authorList>
    </citation>
    <scope>NUCLEOTIDE SEQUENCE [LARGE SCALE GENOMIC DNA]</scope>
    <source>
        <strain evidence="1">YNDBR</strain>
        <tissue evidence="1">Leaf</tissue>
    </source>
</reference>
<keyword evidence="2" id="KW-1185">Reference proteome</keyword>
<evidence type="ECO:0000313" key="2">
    <source>
        <dbReference type="Proteomes" id="UP001420932"/>
    </source>
</evidence>
<proteinExistence type="predicted"/>
<accession>A0AAP0Q828</accession>
<dbReference type="AlphaFoldDB" id="A0AAP0Q828"/>
<name>A0AAP0Q828_9MAGN</name>
<dbReference type="EMBL" id="JBBNAF010000001">
    <property type="protein sequence ID" value="KAK9170348.1"/>
    <property type="molecule type" value="Genomic_DNA"/>
</dbReference>
<evidence type="ECO:0000313" key="1">
    <source>
        <dbReference type="EMBL" id="KAK9170348.1"/>
    </source>
</evidence>
<comment type="caution">
    <text evidence="1">The sequence shown here is derived from an EMBL/GenBank/DDBJ whole genome shotgun (WGS) entry which is preliminary data.</text>
</comment>
<gene>
    <name evidence="1" type="ORF">Syun_002488</name>
</gene>